<keyword evidence="1" id="KW-0732">Signal</keyword>
<dbReference type="InterPro" id="IPR029058">
    <property type="entry name" value="AB_hydrolase_fold"/>
</dbReference>
<dbReference type="EMBL" id="CP003557">
    <property type="protein sequence ID" value="AFN75503.1"/>
    <property type="molecule type" value="Genomic_DNA"/>
</dbReference>
<evidence type="ECO:0000259" key="2">
    <source>
        <dbReference type="Pfam" id="PF00326"/>
    </source>
</evidence>
<dbReference type="eggNOG" id="COG0823">
    <property type="taxonomic scope" value="Bacteria"/>
</dbReference>
<dbReference type="InterPro" id="IPR002469">
    <property type="entry name" value="Peptidase_S9B_N"/>
</dbReference>
<keyword evidence="4" id="KW-0031">Aminopeptidase</keyword>
<dbReference type="OrthoDB" id="9812921at2"/>
<dbReference type="eggNOG" id="COG1506">
    <property type="taxonomic scope" value="Bacteria"/>
</dbReference>
<dbReference type="SUPFAM" id="SSF53474">
    <property type="entry name" value="alpha/beta-Hydrolases"/>
    <property type="match status" value="1"/>
</dbReference>
<feature type="domain" description="Dipeptidylpeptidase IV N-terminal" evidence="3">
    <location>
        <begin position="107"/>
        <end position="432"/>
    </location>
</feature>
<protein>
    <submittedName>
        <fullName evidence="4">Dipeptidyl aminopeptidase IV</fullName>
    </submittedName>
</protein>
<dbReference type="Gene3D" id="3.40.50.1820">
    <property type="entry name" value="alpha/beta hydrolase"/>
    <property type="match status" value="1"/>
</dbReference>
<dbReference type="Proteomes" id="UP000009011">
    <property type="component" value="Chromosome"/>
</dbReference>
<dbReference type="KEGG" id="mro:MROS_2273"/>
<dbReference type="GO" id="GO:0008239">
    <property type="term" value="F:dipeptidyl-peptidase activity"/>
    <property type="evidence" value="ECO:0007669"/>
    <property type="project" value="TreeGrafter"/>
</dbReference>
<evidence type="ECO:0000259" key="3">
    <source>
        <dbReference type="Pfam" id="PF00930"/>
    </source>
</evidence>
<feature type="signal peptide" evidence="1">
    <location>
        <begin position="1"/>
        <end position="20"/>
    </location>
</feature>
<dbReference type="PANTHER" id="PTHR11731:SF193">
    <property type="entry name" value="DIPEPTIDYL PEPTIDASE 9"/>
    <property type="match status" value="1"/>
</dbReference>
<keyword evidence="5" id="KW-1185">Reference proteome</keyword>
<proteinExistence type="predicted"/>
<dbReference type="GO" id="GO:0006508">
    <property type="term" value="P:proteolysis"/>
    <property type="evidence" value="ECO:0007669"/>
    <property type="project" value="InterPro"/>
</dbReference>
<dbReference type="Pfam" id="PF00930">
    <property type="entry name" value="DPPIV_N"/>
    <property type="match status" value="1"/>
</dbReference>
<dbReference type="STRING" id="1191523.MROS_2273"/>
<accession>I7A2T3</accession>
<keyword evidence="4" id="KW-0378">Hydrolase</keyword>
<dbReference type="PATRIC" id="fig|1191523.3.peg.2401"/>
<dbReference type="Gene3D" id="2.140.10.30">
    <property type="entry name" value="Dipeptidylpeptidase IV, N-terminal domain"/>
    <property type="match status" value="1"/>
</dbReference>
<feature type="chain" id="PRO_5003707570" evidence="1">
    <location>
        <begin position="21"/>
        <end position="713"/>
    </location>
</feature>
<dbReference type="GO" id="GO:0008236">
    <property type="term" value="F:serine-type peptidase activity"/>
    <property type="evidence" value="ECO:0007669"/>
    <property type="project" value="InterPro"/>
</dbReference>
<dbReference type="InterPro" id="IPR001375">
    <property type="entry name" value="Peptidase_S9_cat"/>
</dbReference>
<dbReference type="HOGENOM" id="CLU_006105_2_0_10"/>
<dbReference type="Pfam" id="PF00326">
    <property type="entry name" value="Peptidase_S9"/>
    <property type="match status" value="1"/>
</dbReference>
<dbReference type="GO" id="GO:0004177">
    <property type="term" value="F:aminopeptidase activity"/>
    <property type="evidence" value="ECO:0007669"/>
    <property type="project" value="UniProtKB-KW"/>
</dbReference>
<reference evidence="4 5" key="1">
    <citation type="journal article" date="2013" name="PLoS ONE">
        <title>Genomic analysis of Melioribacter roseus, facultatively anaerobic organotrophic bacterium representing a novel deep lineage within Bacteriodetes/Chlorobi group.</title>
        <authorList>
            <person name="Kadnikov V.V."/>
            <person name="Mardanov A.V."/>
            <person name="Podosokorskaya O.A."/>
            <person name="Gavrilov S.N."/>
            <person name="Kublanov I.V."/>
            <person name="Beletsky A.V."/>
            <person name="Bonch-Osmolovskaya E.A."/>
            <person name="Ravin N.V."/>
        </authorList>
    </citation>
    <scope>NUCLEOTIDE SEQUENCE [LARGE SCALE GENOMIC DNA]</scope>
    <source>
        <strain evidence="5">JCM 17771 / P3M-2</strain>
    </source>
</reference>
<name>I7A2T3_MELRP</name>
<dbReference type="PANTHER" id="PTHR11731">
    <property type="entry name" value="PROTEASE FAMILY S9B,C DIPEPTIDYL-PEPTIDASE IV-RELATED"/>
    <property type="match status" value="1"/>
</dbReference>
<evidence type="ECO:0000313" key="5">
    <source>
        <dbReference type="Proteomes" id="UP000009011"/>
    </source>
</evidence>
<dbReference type="SUPFAM" id="SSF82171">
    <property type="entry name" value="DPP6 N-terminal domain-like"/>
    <property type="match status" value="1"/>
</dbReference>
<dbReference type="InterPro" id="IPR050278">
    <property type="entry name" value="Serine_Prot_S9B/DPPIV"/>
</dbReference>
<dbReference type="AlphaFoldDB" id="I7A2T3"/>
<dbReference type="MEROPS" id="S09.017"/>
<gene>
    <name evidence="4" type="ordered locus">MROS_2273</name>
</gene>
<feature type="domain" description="Peptidase S9 prolyl oligopeptidase catalytic" evidence="2">
    <location>
        <begin position="519"/>
        <end position="712"/>
    </location>
</feature>
<keyword evidence="4" id="KW-0645">Protease</keyword>
<evidence type="ECO:0000313" key="4">
    <source>
        <dbReference type="EMBL" id="AFN75503.1"/>
    </source>
</evidence>
<sequence length="713" mass="82290">MSRFKLIVICFLLAPAFIFSQKKNFTVEDVIINAYSKLMPENLSQLQWIPASHDFSFVKDKFILAGSVDSEKYDTLSSLDKINALLSEKGYDKINYLPPISWIDENEFNFIYDNKLIRVNVEANTAEVINRAPEEAENLTVAPNNRYLAFTIKNNLYVSLDGKEFKAVTNEPDSNIICGQSVHRNEFGINGGIFWSPNSDFIAFYRMDQTMVSDYPLLDISSKPARIKNIKYPMAGQASHHVTVGIYKIDDESTTWLNTGEPKDQYLTSLTWSPDQKNFFIAHLNRDQNHLKLIKYDVSSGEPVKTLFEERDDKYVEPETPLYFIPGSPNKFVWLSERDGYKHAYLYDTDGNLLKQLTKGEWVITDFDGFDKDGKYLFFTATKESPLERHYYRLELKNDKLEKITKEPGTHSVRRSDDGDFFIDNYSNYDTPRKIVLANYNNTLRNLLTADDPLSEYNLGKTEVFTIKNKEGIDLYCRMILPPDFDPAKKYPVIFYVYGGPHAQLITNSFGYGRYFIWFYMMAQKGYIVFTLDNRGSDNRGLEFEQATFRRLGTVEIEDQLCGVEYLKKLSYVDTSRFGVFGWSYGGFMAASLMLRTGNQFKAGVGGGAVIDWSLYEVMYTERYMDTPESNPEGYKESSLLNYVDNLKGKLLLVHGTFDPVVVWQHTLLFAEKAMHLNKPLDYFPYVKHEHGVRGRDALHLYTKITDYFVDNL</sequence>
<evidence type="ECO:0000256" key="1">
    <source>
        <dbReference type="SAM" id="SignalP"/>
    </source>
</evidence>
<dbReference type="RefSeq" id="WP_014856935.1">
    <property type="nucleotide sequence ID" value="NC_018178.1"/>
</dbReference>
<organism evidence="4 5">
    <name type="scientific">Melioribacter roseus (strain DSM 23840 / JCM 17771 / VKM B-2668 / P3M-2)</name>
    <dbReference type="NCBI Taxonomy" id="1191523"/>
    <lineage>
        <taxon>Bacteria</taxon>
        <taxon>Pseudomonadati</taxon>
        <taxon>Ignavibacteriota</taxon>
        <taxon>Ignavibacteria</taxon>
        <taxon>Ignavibacteriales</taxon>
        <taxon>Melioribacteraceae</taxon>
        <taxon>Melioribacter</taxon>
    </lineage>
</organism>